<dbReference type="Gene3D" id="3.10.450.50">
    <property type="match status" value="1"/>
</dbReference>
<dbReference type="RefSeq" id="WP_083972469.1">
    <property type="nucleotide sequence ID" value="NZ_LLZH01000320.1"/>
</dbReference>
<dbReference type="Pfam" id="PF02810">
    <property type="entry name" value="SEC-C"/>
    <property type="match status" value="1"/>
</dbReference>
<dbReference type="SUPFAM" id="SSF103642">
    <property type="entry name" value="Sec-C motif"/>
    <property type="match status" value="1"/>
</dbReference>
<protein>
    <recommendedName>
        <fullName evidence="3">Preprotein translocase subunit SecA</fullName>
    </recommendedName>
</protein>
<name>A0A124G819_9ACTN</name>
<proteinExistence type="predicted"/>
<comment type="caution">
    <text evidence="1">The sequence shown here is derived from an EMBL/GenBank/DDBJ whole genome shotgun (WGS) entry which is preliminary data.</text>
</comment>
<keyword evidence="2" id="KW-1185">Reference proteome</keyword>
<dbReference type="Proteomes" id="UP000053244">
    <property type="component" value="Unassembled WGS sequence"/>
</dbReference>
<dbReference type="AlphaFoldDB" id="A0A124G819"/>
<dbReference type="OrthoDB" id="3343588at2"/>
<dbReference type="InterPro" id="IPR004027">
    <property type="entry name" value="SEC_C_motif"/>
</dbReference>
<gene>
    <name evidence="1" type="ORF">ADL15_43280</name>
</gene>
<evidence type="ECO:0008006" key="3">
    <source>
        <dbReference type="Google" id="ProtNLM"/>
    </source>
</evidence>
<organism evidence="1 2">
    <name type="scientific">Actinoplanes awajinensis subsp. mycoplanecinus</name>
    <dbReference type="NCBI Taxonomy" id="135947"/>
    <lineage>
        <taxon>Bacteria</taxon>
        <taxon>Bacillati</taxon>
        <taxon>Actinomycetota</taxon>
        <taxon>Actinomycetes</taxon>
        <taxon>Micromonosporales</taxon>
        <taxon>Micromonosporaceae</taxon>
        <taxon>Actinoplanes</taxon>
    </lineage>
</organism>
<reference evidence="1 2" key="1">
    <citation type="submission" date="2015-10" db="EMBL/GenBank/DDBJ databases">
        <authorList>
            <person name="Gilbert D.G."/>
        </authorList>
    </citation>
    <scope>NUCLEOTIDE SEQUENCE [LARGE SCALE GENOMIC DNA]</scope>
    <source>
        <strain evidence="1 2">NRRL B-16712</strain>
    </source>
</reference>
<sequence length="323" mass="35149">MPSDATVTLDDLDILAHQAFDLDDPMPVVADLVDAVEQNRLADPADASHALLLASELAEQAGDLPAALGYAERATTAPGGGPFARSCWAELLVKSGREDEGLEQFAAVRPELLRDPLAASYVPAALEACDRATVALEWLTEAVRTVIERAPRDEQDYAEVELLFALIKERHRVREGLELSHDDLDDLYHEMEAAVEAPEPDEGRAVLFWPEPELATLLARWPEQAEAYGADWDRHRELLEQTLATWSSSGVMRLGLFRGSVDGLVAFAAANGVEPDDPGVHTDYADTIGDQGGAVVWPPQRNAPCWCGSGAKYKKCCLPRSRG</sequence>
<accession>A0A124G819</accession>
<evidence type="ECO:0000313" key="2">
    <source>
        <dbReference type="Proteomes" id="UP000053244"/>
    </source>
</evidence>
<evidence type="ECO:0000313" key="1">
    <source>
        <dbReference type="EMBL" id="KUL24507.1"/>
    </source>
</evidence>
<dbReference type="EMBL" id="LLZH01000320">
    <property type="protein sequence ID" value="KUL24507.1"/>
    <property type="molecule type" value="Genomic_DNA"/>
</dbReference>